<comment type="caution">
    <text evidence="1">The sequence shown here is derived from an EMBL/GenBank/DDBJ whole genome shotgun (WGS) entry which is preliminary data.</text>
</comment>
<organism evidence="1 2">
    <name type="scientific">Candidatus Curtissbacteria bacterium RIFCSPHIGHO2_02_FULL_40_17</name>
    <dbReference type="NCBI Taxonomy" id="1797715"/>
    <lineage>
        <taxon>Bacteria</taxon>
        <taxon>Candidatus Curtissiibacteriota</taxon>
    </lineage>
</organism>
<protein>
    <submittedName>
        <fullName evidence="1">Uncharacterized protein</fullName>
    </submittedName>
</protein>
<reference evidence="1 2" key="1">
    <citation type="journal article" date="2016" name="Nat. Commun.">
        <title>Thousands of microbial genomes shed light on interconnected biogeochemical processes in an aquifer system.</title>
        <authorList>
            <person name="Anantharaman K."/>
            <person name="Brown C.T."/>
            <person name="Hug L.A."/>
            <person name="Sharon I."/>
            <person name="Castelle C.J."/>
            <person name="Probst A.J."/>
            <person name="Thomas B.C."/>
            <person name="Singh A."/>
            <person name="Wilkins M.J."/>
            <person name="Karaoz U."/>
            <person name="Brodie E.L."/>
            <person name="Williams K.H."/>
            <person name="Hubbard S.S."/>
            <person name="Banfield J.F."/>
        </authorList>
    </citation>
    <scope>NUCLEOTIDE SEQUENCE [LARGE SCALE GENOMIC DNA]</scope>
</reference>
<dbReference type="EMBL" id="MFBE01000030">
    <property type="protein sequence ID" value="OGD90847.1"/>
    <property type="molecule type" value="Genomic_DNA"/>
</dbReference>
<name>A0A1F5GGB2_9BACT</name>
<accession>A0A1F5GGB2</accession>
<proteinExistence type="predicted"/>
<gene>
    <name evidence="1" type="ORF">A3D81_01775</name>
</gene>
<dbReference type="Proteomes" id="UP000178492">
    <property type="component" value="Unassembled WGS sequence"/>
</dbReference>
<evidence type="ECO:0000313" key="2">
    <source>
        <dbReference type="Proteomes" id="UP000178492"/>
    </source>
</evidence>
<evidence type="ECO:0000313" key="1">
    <source>
        <dbReference type="EMBL" id="OGD90847.1"/>
    </source>
</evidence>
<sequence length="80" mass="9468">MQRSAETVCIRCGQLRVFLRKWKDRTNDRGTMITHTESVCPDHECQKIVDAQFTQMREKREMSEEKRKGIILARRTKSIA</sequence>
<dbReference type="AlphaFoldDB" id="A0A1F5GGB2"/>